<evidence type="ECO:0000313" key="2">
    <source>
        <dbReference type="Proteomes" id="UP001065298"/>
    </source>
</evidence>
<dbReference type="EMBL" id="CM046506">
    <property type="protein sequence ID" value="KAI8671773.1"/>
    <property type="molecule type" value="Genomic_DNA"/>
</dbReference>
<evidence type="ECO:0000313" key="1">
    <source>
        <dbReference type="EMBL" id="KAI8671773.1"/>
    </source>
</evidence>
<reference evidence="1" key="1">
    <citation type="submission" date="2022-06" db="EMBL/GenBank/DDBJ databases">
        <title>Fusarium solani species complex genomes reveal bases of compartmentalisation and animal pathogenesis.</title>
        <authorList>
            <person name="Tsai I.J."/>
        </authorList>
    </citation>
    <scope>NUCLEOTIDE SEQUENCE</scope>
    <source>
        <strain evidence="1">Fu6.1</strain>
    </source>
</reference>
<name>A0ACC0R1V2_9HYPO</name>
<protein>
    <submittedName>
        <fullName evidence="1">Uncharacterized protein</fullName>
    </submittedName>
</protein>
<organism evidence="1 2">
    <name type="scientific">Fusarium keratoplasticum</name>
    <dbReference type="NCBI Taxonomy" id="1328300"/>
    <lineage>
        <taxon>Eukaryota</taxon>
        <taxon>Fungi</taxon>
        <taxon>Dikarya</taxon>
        <taxon>Ascomycota</taxon>
        <taxon>Pezizomycotina</taxon>
        <taxon>Sordariomycetes</taxon>
        <taxon>Hypocreomycetidae</taxon>
        <taxon>Hypocreales</taxon>
        <taxon>Nectriaceae</taxon>
        <taxon>Fusarium</taxon>
        <taxon>Fusarium solani species complex</taxon>
    </lineage>
</organism>
<gene>
    <name evidence="1" type="ORF">NCS57_00653600</name>
</gene>
<accession>A0ACC0R1V2</accession>
<comment type="caution">
    <text evidence="1">The sequence shown here is derived from an EMBL/GenBank/DDBJ whole genome shotgun (WGS) entry which is preliminary data.</text>
</comment>
<keyword evidence="2" id="KW-1185">Reference proteome</keyword>
<dbReference type="Proteomes" id="UP001065298">
    <property type="component" value="Chromosome 4"/>
</dbReference>
<sequence>MDLAPRDRAEALLLKAARAYGVPAAKDDVRGALDDAAFVEWANLHLAPDHLLTGDELALYTALDKSGQVDRLADLYDLGEVQAVNEDDIRAAIDELNRSTATISKQTEALRQQQDALSRLVKKRDEAESQRRDWEDSRLNKTKLALKKLAFEVTTPPPHQYAVTPGKRQTKTRVIQVDGEAQSLEYRVADLEHLAKDSRSNLKHTVDDALQSDDRLLSSLQKLGWELDQQDPEEKQTVEKLREICMRLIKTTVETLRTRLDRIYLEATLAAERSGDVKSATSDDVKALEEELESLYSEILPVAQMSAEQQHLEPALKSTDSHSGQSLHRSAVAVSYVDECLDHLLDRICLLADRVETLKSHHAATSSIIATAKSEVAASLSPEKKAAKPAFPASPVRNRNPSPIRRIRANTGSRRGNRRRSSGILDEPAIEALLRSLALTLPPAEDATAQERTSSLAQVVSERSIKTTDVTRNAQESYEAITTSRLDDTRLAIQLLRDSVLAESPFNEVKLADPEIEGSIHVLSQEVEKVKEKLEGAVAKKGSLARSVAKDEFVQRWAT</sequence>
<proteinExistence type="predicted"/>